<accession>A0ACB9GBU5</accession>
<evidence type="ECO:0000313" key="2">
    <source>
        <dbReference type="Proteomes" id="UP001055811"/>
    </source>
</evidence>
<keyword evidence="2" id="KW-1185">Reference proteome</keyword>
<name>A0ACB9GBU5_CICIN</name>
<evidence type="ECO:0000313" key="1">
    <source>
        <dbReference type="EMBL" id="KAI3780550.1"/>
    </source>
</evidence>
<reference evidence="1 2" key="2">
    <citation type="journal article" date="2022" name="Mol. Ecol. Resour.">
        <title>The genomes of chicory, endive, great burdock and yacon provide insights into Asteraceae paleo-polyploidization history and plant inulin production.</title>
        <authorList>
            <person name="Fan W."/>
            <person name="Wang S."/>
            <person name="Wang H."/>
            <person name="Wang A."/>
            <person name="Jiang F."/>
            <person name="Liu H."/>
            <person name="Zhao H."/>
            <person name="Xu D."/>
            <person name="Zhang Y."/>
        </authorList>
    </citation>
    <scope>NUCLEOTIDE SEQUENCE [LARGE SCALE GENOMIC DNA]</scope>
    <source>
        <strain evidence="2">cv. Punajuju</strain>
        <tissue evidence="1">Leaves</tissue>
    </source>
</reference>
<dbReference type="Proteomes" id="UP001055811">
    <property type="component" value="Linkage Group LG02"/>
</dbReference>
<comment type="caution">
    <text evidence="1">The sequence shown here is derived from an EMBL/GenBank/DDBJ whole genome shotgun (WGS) entry which is preliminary data.</text>
</comment>
<dbReference type="EMBL" id="CM042010">
    <property type="protein sequence ID" value="KAI3780550.1"/>
    <property type="molecule type" value="Genomic_DNA"/>
</dbReference>
<protein>
    <submittedName>
        <fullName evidence="1">Uncharacterized protein</fullName>
    </submittedName>
</protein>
<proteinExistence type="predicted"/>
<reference evidence="2" key="1">
    <citation type="journal article" date="2022" name="Mol. Ecol. Resour.">
        <title>The genomes of chicory, endive, great burdock and yacon provide insights into Asteraceae palaeo-polyploidization history and plant inulin production.</title>
        <authorList>
            <person name="Fan W."/>
            <person name="Wang S."/>
            <person name="Wang H."/>
            <person name="Wang A."/>
            <person name="Jiang F."/>
            <person name="Liu H."/>
            <person name="Zhao H."/>
            <person name="Xu D."/>
            <person name="Zhang Y."/>
        </authorList>
    </citation>
    <scope>NUCLEOTIDE SEQUENCE [LARGE SCALE GENOMIC DNA]</scope>
    <source>
        <strain evidence="2">cv. Punajuju</strain>
    </source>
</reference>
<organism evidence="1 2">
    <name type="scientific">Cichorium intybus</name>
    <name type="common">Chicory</name>
    <dbReference type="NCBI Taxonomy" id="13427"/>
    <lineage>
        <taxon>Eukaryota</taxon>
        <taxon>Viridiplantae</taxon>
        <taxon>Streptophyta</taxon>
        <taxon>Embryophyta</taxon>
        <taxon>Tracheophyta</taxon>
        <taxon>Spermatophyta</taxon>
        <taxon>Magnoliopsida</taxon>
        <taxon>eudicotyledons</taxon>
        <taxon>Gunneridae</taxon>
        <taxon>Pentapetalae</taxon>
        <taxon>asterids</taxon>
        <taxon>campanulids</taxon>
        <taxon>Asterales</taxon>
        <taxon>Asteraceae</taxon>
        <taxon>Cichorioideae</taxon>
        <taxon>Cichorieae</taxon>
        <taxon>Cichoriinae</taxon>
        <taxon>Cichorium</taxon>
    </lineage>
</organism>
<gene>
    <name evidence="1" type="ORF">L2E82_10534</name>
</gene>
<sequence>MIRFPSPSVKQFSTRKRRSLDFRFAFLLLDSRIVDARLILEENVFCNAAKSRTGSSSYAMEAVSTNENVLHMRFHLGGDLLILLNVSQMRKVWQLRMVN</sequence>